<dbReference type="Gene3D" id="1.10.1040.10">
    <property type="entry name" value="N-(1-d-carboxylethyl)-l-norvaline Dehydrogenase, domain 2"/>
    <property type="match status" value="1"/>
</dbReference>
<gene>
    <name evidence="3" type="ORF">AWB65_06595</name>
</gene>
<sequence>MQTAGLSDLGSWARRWRPICERVASNSSRSLKVPCRPTSRRQAGVVAAESAAAVAAQADVIFIMVPDTPDVERVLFGENGVAESLRAGQIVVDMSSISPMATRDFAARVRERGAEYPDAPVSGGEVGAKAGSLTIMVGRSQASFDAVKPYFDMMGKNVSLIGEVGAGQVCKVANQVTVAATIEAVGEALLLASKAGVDAEKVR</sequence>
<dbReference type="Gene3D" id="3.40.50.720">
    <property type="entry name" value="NAD(P)-binding Rossmann-like Domain"/>
    <property type="match status" value="1"/>
</dbReference>
<dbReference type="SUPFAM" id="SSF48179">
    <property type="entry name" value="6-phosphogluconate dehydrogenase C-terminal domain-like"/>
    <property type="match status" value="1"/>
</dbReference>
<dbReference type="Proteomes" id="UP000054977">
    <property type="component" value="Unassembled WGS sequence"/>
</dbReference>
<accession>A0A158JHK7</accession>
<dbReference type="PANTHER" id="PTHR43060">
    <property type="entry name" value="3-HYDROXYISOBUTYRATE DEHYDROGENASE-LIKE 1, MITOCHONDRIAL-RELATED"/>
    <property type="match status" value="1"/>
</dbReference>
<dbReference type="GO" id="GO:0051287">
    <property type="term" value="F:NAD binding"/>
    <property type="evidence" value="ECO:0007669"/>
    <property type="project" value="InterPro"/>
</dbReference>
<dbReference type="InterPro" id="IPR013328">
    <property type="entry name" value="6PGD_dom2"/>
</dbReference>
<evidence type="ECO:0000313" key="3">
    <source>
        <dbReference type="EMBL" id="SAL67810.1"/>
    </source>
</evidence>
<organism evidence="3 4">
    <name type="scientific">Caballeronia humi</name>
    <dbReference type="NCBI Taxonomy" id="326474"/>
    <lineage>
        <taxon>Bacteria</taxon>
        <taxon>Pseudomonadati</taxon>
        <taxon>Pseudomonadota</taxon>
        <taxon>Betaproteobacteria</taxon>
        <taxon>Burkholderiales</taxon>
        <taxon>Burkholderiaceae</taxon>
        <taxon>Caballeronia</taxon>
    </lineage>
</organism>
<dbReference type="STRING" id="326474.AWB65_06595"/>
<dbReference type="PANTHER" id="PTHR43060:SF15">
    <property type="entry name" value="3-HYDROXYISOBUTYRATE DEHYDROGENASE-LIKE 1, MITOCHONDRIAL-RELATED"/>
    <property type="match status" value="1"/>
</dbReference>
<dbReference type="InterPro" id="IPR008927">
    <property type="entry name" value="6-PGluconate_DH-like_C_sf"/>
</dbReference>
<feature type="domain" description="6-phosphogluconate dehydrogenase NADP-binding" evidence="1">
    <location>
        <begin position="42"/>
        <end position="162"/>
    </location>
</feature>
<keyword evidence="4" id="KW-1185">Reference proteome</keyword>
<evidence type="ECO:0000259" key="1">
    <source>
        <dbReference type="Pfam" id="PF03446"/>
    </source>
</evidence>
<evidence type="ECO:0000313" key="4">
    <source>
        <dbReference type="Proteomes" id="UP000054977"/>
    </source>
</evidence>
<dbReference type="InterPro" id="IPR006115">
    <property type="entry name" value="6PGDH_NADP-bd"/>
</dbReference>
<dbReference type="AlphaFoldDB" id="A0A158JHK7"/>
<dbReference type="InterPro" id="IPR029154">
    <property type="entry name" value="HIBADH-like_NADP-bd"/>
</dbReference>
<evidence type="ECO:0000259" key="2">
    <source>
        <dbReference type="Pfam" id="PF14833"/>
    </source>
</evidence>
<protein>
    <submittedName>
        <fullName evidence="3">2-hydroxy-3-oxopropionate reductase</fullName>
    </submittedName>
</protein>
<dbReference type="InterPro" id="IPR036291">
    <property type="entry name" value="NAD(P)-bd_dom_sf"/>
</dbReference>
<name>A0A158JHK7_9BURK</name>
<proteinExistence type="predicted"/>
<feature type="domain" description="3-hydroxyisobutyrate dehydrogenase-like NAD-binding" evidence="2">
    <location>
        <begin position="165"/>
        <end position="202"/>
    </location>
</feature>
<reference evidence="3" key="1">
    <citation type="submission" date="2016-01" db="EMBL/GenBank/DDBJ databases">
        <authorList>
            <person name="Peeters C."/>
        </authorList>
    </citation>
    <scope>NUCLEOTIDE SEQUENCE [LARGE SCALE GENOMIC DNA]</scope>
    <source>
        <strain evidence="3">LMG 22934</strain>
    </source>
</reference>
<dbReference type="GO" id="GO:0050661">
    <property type="term" value="F:NADP binding"/>
    <property type="evidence" value="ECO:0007669"/>
    <property type="project" value="InterPro"/>
</dbReference>
<dbReference type="Pfam" id="PF14833">
    <property type="entry name" value="NAD_binding_11"/>
    <property type="match status" value="1"/>
</dbReference>
<dbReference type="EMBL" id="FCNW02000095">
    <property type="protein sequence ID" value="SAL67810.1"/>
    <property type="molecule type" value="Genomic_DNA"/>
</dbReference>
<dbReference type="SUPFAM" id="SSF51735">
    <property type="entry name" value="NAD(P)-binding Rossmann-fold domains"/>
    <property type="match status" value="1"/>
</dbReference>
<dbReference type="Pfam" id="PF03446">
    <property type="entry name" value="NAD_binding_2"/>
    <property type="match status" value="1"/>
</dbReference>
<comment type="caution">
    <text evidence="3">The sequence shown here is derived from an EMBL/GenBank/DDBJ whole genome shotgun (WGS) entry which is preliminary data.</text>
</comment>